<dbReference type="InterPro" id="IPR008927">
    <property type="entry name" value="6-PGluconate_DH-like_C_sf"/>
</dbReference>
<feature type="binding site" evidence="3">
    <location>
        <begin position="6"/>
        <end position="11"/>
    </location>
    <ligand>
        <name>NADP(+)</name>
        <dbReference type="ChEBI" id="CHEBI:58349"/>
    </ligand>
</feature>
<dbReference type="GO" id="GO:0055129">
    <property type="term" value="P:L-proline biosynthetic process"/>
    <property type="evidence" value="ECO:0007669"/>
    <property type="project" value="UniProtKB-UniRule"/>
</dbReference>
<dbReference type="GO" id="GO:0004735">
    <property type="term" value="F:pyrroline-5-carboxylate reductase activity"/>
    <property type="evidence" value="ECO:0007669"/>
    <property type="project" value="UniProtKB-UniRule"/>
</dbReference>
<comment type="caution">
    <text evidence="6">The sequence shown here is derived from an EMBL/GenBank/DDBJ whole genome shotgun (WGS) entry which is preliminary data.</text>
</comment>
<reference evidence="6 7" key="1">
    <citation type="submission" date="2014-04" db="EMBL/GenBank/DDBJ databases">
        <title>Draft genome sequence of Bacillus azotoformans MEV2011, a (co-) denitrifying strain unable to grow in the presence of oxygen.</title>
        <authorList>
            <person name="Nielsen M."/>
            <person name="Schreiber L."/>
            <person name="Finster K."/>
            <person name="Schramm A."/>
        </authorList>
    </citation>
    <scope>NUCLEOTIDE SEQUENCE [LARGE SCALE GENOMIC DNA]</scope>
    <source>
        <strain evidence="6 7">MEV2011</strain>
    </source>
</reference>
<dbReference type="OrthoDB" id="9805754at2"/>
<keyword evidence="2" id="KW-0963">Cytoplasm</keyword>
<dbReference type="InterPro" id="IPR028939">
    <property type="entry name" value="P5C_Rdtase_cat_N"/>
</dbReference>
<dbReference type="PANTHER" id="PTHR11645">
    <property type="entry name" value="PYRROLINE-5-CARBOXYLATE REDUCTASE"/>
    <property type="match status" value="1"/>
</dbReference>
<evidence type="ECO:0000256" key="1">
    <source>
        <dbReference type="ARBA" id="ARBA00005525"/>
    </source>
</evidence>
<keyword evidence="2" id="KW-0560">Oxidoreductase</keyword>
<evidence type="ECO:0000259" key="4">
    <source>
        <dbReference type="Pfam" id="PF03807"/>
    </source>
</evidence>
<accession>A0A072NMK4</accession>
<dbReference type="Gene3D" id="3.40.50.720">
    <property type="entry name" value="NAD(P)-binding Rossmann-like Domain"/>
    <property type="match status" value="1"/>
</dbReference>
<dbReference type="PROSITE" id="PS00521">
    <property type="entry name" value="P5CR"/>
    <property type="match status" value="1"/>
</dbReference>
<evidence type="ECO:0000256" key="2">
    <source>
        <dbReference type="HAMAP-Rule" id="MF_01925"/>
    </source>
</evidence>
<name>A0A072NMK4_SCHAZ</name>
<dbReference type="InterPro" id="IPR029036">
    <property type="entry name" value="P5CR_dimer"/>
</dbReference>
<feature type="domain" description="Pyrroline-5-carboxylate reductase dimerisation" evidence="5">
    <location>
        <begin position="160"/>
        <end position="260"/>
    </location>
</feature>
<comment type="catalytic activity">
    <reaction evidence="2">
        <text>L-proline + NADP(+) = (S)-1-pyrroline-5-carboxylate + NADPH + 2 H(+)</text>
        <dbReference type="Rhea" id="RHEA:14109"/>
        <dbReference type="ChEBI" id="CHEBI:15378"/>
        <dbReference type="ChEBI" id="CHEBI:17388"/>
        <dbReference type="ChEBI" id="CHEBI:57783"/>
        <dbReference type="ChEBI" id="CHEBI:58349"/>
        <dbReference type="ChEBI" id="CHEBI:60039"/>
        <dbReference type="EC" id="1.5.1.2"/>
    </reaction>
</comment>
<dbReference type="EMBL" id="JJRY01000009">
    <property type="protein sequence ID" value="KEF38113.1"/>
    <property type="molecule type" value="Genomic_DNA"/>
</dbReference>
<evidence type="ECO:0000256" key="3">
    <source>
        <dbReference type="PIRSR" id="PIRSR000193-1"/>
    </source>
</evidence>
<comment type="pathway">
    <text evidence="2">Amino-acid biosynthesis; L-proline biosynthesis; L-proline from L-glutamate 5-semialdehyde: step 1/1.</text>
</comment>
<dbReference type="Pfam" id="PF14748">
    <property type="entry name" value="P5CR_dimer"/>
    <property type="match status" value="1"/>
</dbReference>
<dbReference type="InterPro" id="IPR053790">
    <property type="entry name" value="P5CR-like_CS"/>
</dbReference>
<comment type="similarity">
    <text evidence="1 2">Belongs to the pyrroline-5-carboxylate reductase family.</text>
</comment>
<sequence length="275" mass="30539">MNIGVIGTGNMGKILIEAFLKSSAVNEENLYIMNRTKTKAEQLKSEFPNIHVVDSPEDIVKSSEYIFLCIKPLDIYPLLKGLAPLLKKEQCIVSITSPISVEQLESIVPCAAFRVIPSINNRVLCGTSLLSSGKHCPAHHQAFIEQIMTKISTPVTIEENITRVASDITSCGPAFFTYLLRNFINAAVVETEITREQATLLASKMIIGLGQLIEQEVYTLETLQEKVCVKGGITGEGIKVLEDEIGAMFNHLFQQTHAKFKHEKEKVNEQFCIKD</sequence>
<dbReference type="HAMAP" id="MF_01925">
    <property type="entry name" value="P5C_reductase"/>
    <property type="match status" value="1"/>
</dbReference>
<dbReference type="SUPFAM" id="SSF51735">
    <property type="entry name" value="NAD(P)-binding Rossmann-fold domains"/>
    <property type="match status" value="1"/>
</dbReference>
<dbReference type="InterPro" id="IPR036291">
    <property type="entry name" value="NAD(P)-bd_dom_sf"/>
</dbReference>
<dbReference type="PANTHER" id="PTHR11645:SF51">
    <property type="entry name" value="COME OPERON PROTEIN 4"/>
    <property type="match status" value="1"/>
</dbReference>
<dbReference type="InterPro" id="IPR000304">
    <property type="entry name" value="Pyrroline-COOH_reductase"/>
</dbReference>
<dbReference type="PIRSF" id="PIRSF000193">
    <property type="entry name" value="Pyrrol-5-carb_rd"/>
    <property type="match status" value="1"/>
</dbReference>
<dbReference type="AlphaFoldDB" id="A0A072NMK4"/>
<dbReference type="UniPathway" id="UPA00098">
    <property type="reaction ID" value="UER00361"/>
</dbReference>
<keyword evidence="2 3" id="KW-0521">NADP</keyword>
<comment type="function">
    <text evidence="2">Catalyzes the reduction of 1-pyrroline-5-carboxylate (PCA) to L-proline.</text>
</comment>
<dbReference type="GO" id="GO:0005737">
    <property type="term" value="C:cytoplasm"/>
    <property type="evidence" value="ECO:0007669"/>
    <property type="project" value="UniProtKB-SubCell"/>
</dbReference>
<dbReference type="NCBIfam" id="NF005814">
    <property type="entry name" value="PRK07680.1"/>
    <property type="match status" value="1"/>
</dbReference>
<dbReference type="Pfam" id="PF03807">
    <property type="entry name" value="F420_oxidored"/>
    <property type="match status" value="1"/>
</dbReference>
<organism evidence="6 7">
    <name type="scientific">Schinkia azotoformans MEV2011</name>
    <dbReference type="NCBI Taxonomy" id="1348973"/>
    <lineage>
        <taxon>Bacteria</taxon>
        <taxon>Bacillati</taxon>
        <taxon>Bacillota</taxon>
        <taxon>Bacilli</taxon>
        <taxon>Bacillales</taxon>
        <taxon>Bacillaceae</taxon>
        <taxon>Calidifontibacillus/Schinkia group</taxon>
        <taxon>Schinkia</taxon>
    </lineage>
</organism>
<dbReference type="PATRIC" id="fig|1348973.3.peg.2449"/>
<proteinExistence type="inferred from homology"/>
<gene>
    <name evidence="2" type="primary">proC</name>
    <name evidence="6" type="ORF">M670_02531</name>
</gene>
<dbReference type="Gene3D" id="1.10.3730.10">
    <property type="entry name" value="ProC C-terminal domain-like"/>
    <property type="match status" value="1"/>
</dbReference>
<evidence type="ECO:0000313" key="6">
    <source>
        <dbReference type="EMBL" id="KEF38113.1"/>
    </source>
</evidence>
<comment type="subcellular location">
    <subcellularLocation>
        <location evidence="2">Cytoplasm</location>
    </subcellularLocation>
</comment>
<dbReference type="SUPFAM" id="SSF48179">
    <property type="entry name" value="6-phosphogluconate dehydrogenase C-terminal domain-like"/>
    <property type="match status" value="1"/>
</dbReference>
<protein>
    <recommendedName>
        <fullName evidence="2">Pyrroline-5-carboxylate reductase</fullName>
        <shortName evidence="2">P5C reductase</shortName>
        <shortName evidence="2">P5CR</shortName>
        <ecNumber evidence="2">1.5.1.2</ecNumber>
    </recommendedName>
    <alternativeName>
        <fullName evidence="2">PCA reductase</fullName>
    </alternativeName>
</protein>
<dbReference type="EC" id="1.5.1.2" evidence="2"/>
<evidence type="ECO:0000313" key="7">
    <source>
        <dbReference type="Proteomes" id="UP000027936"/>
    </source>
</evidence>
<feature type="domain" description="Pyrroline-5-carboxylate reductase catalytic N-terminal" evidence="4">
    <location>
        <begin position="3"/>
        <end position="97"/>
    </location>
</feature>
<dbReference type="Proteomes" id="UP000027936">
    <property type="component" value="Unassembled WGS sequence"/>
</dbReference>
<keyword evidence="2" id="KW-0028">Amino-acid biosynthesis</keyword>
<dbReference type="RefSeq" id="WP_035195874.1">
    <property type="nucleotide sequence ID" value="NZ_JJRY01000009.1"/>
</dbReference>
<comment type="catalytic activity">
    <reaction evidence="2">
        <text>L-proline + NAD(+) = (S)-1-pyrroline-5-carboxylate + NADH + 2 H(+)</text>
        <dbReference type="Rhea" id="RHEA:14105"/>
        <dbReference type="ChEBI" id="CHEBI:15378"/>
        <dbReference type="ChEBI" id="CHEBI:17388"/>
        <dbReference type="ChEBI" id="CHEBI:57540"/>
        <dbReference type="ChEBI" id="CHEBI:57945"/>
        <dbReference type="ChEBI" id="CHEBI:60039"/>
        <dbReference type="EC" id="1.5.1.2"/>
    </reaction>
</comment>
<evidence type="ECO:0000259" key="5">
    <source>
        <dbReference type="Pfam" id="PF14748"/>
    </source>
</evidence>
<keyword evidence="2" id="KW-0641">Proline biosynthesis</keyword>